<dbReference type="PANTHER" id="PTHR46458:SF1">
    <property type="entry name" value="GEO09476P1"/>
    <property type="match status" value="1"/>
</dbReference>
<gene>
    <name evidence="9" type="ORF">SEMRO_690_G187570.1</name>
</gene>
<dbReference type="InterPro" id="IPR009050">
    <property type="entry name" value="Globin-like_sf"/>
</dbReference>
<dbReference type="CDD" id="cd01040">
    <property type="entry name" value="Mb-like"/>
    <property type="match status" value="1"/>
</dbReference>
<comment type="similarity">
    <text evidence="6">Belongs to the globin family.</text>
</comment>
<dbReference type="GO" id="GO:0005344">
    <property type="term" value="F:oxygen carrier activity"/>
    <property type="evidence" value="ECO:0007669"/>
    <property type="project" value="UniProtKB-KW"/>
</dbReference>
<evidence type="ECO:0000259" key="8">
    <source>
        <dbReference type="PROSITE" id="PS01033"/>
    </source>
</evidence>
<evidence type="ECO:0000313" key="9">
    <source>
        <dbReference type="EMBL" id="CAB9515011.1"/>
    </source>
</evidence>
<keyword evidence="5" id="KW-0408">Iron</keyword>
<dbReference type="SUPFAM" id="SSF46458">
    <property type="entry name" value="Globin-like"/>
    <property type="match status" value="1"/>
</dbReference>
<comment type="caution">
    <text evidence="9">The sequence shown here is derived from an EMBL/GenBank/DDBJ whole genome shotgun (WGS) entry which is preliminary data.</text>
</comment>
<organism evidence="9 10">
    <name type="scientific">Seminavis robusta</name>
    <dbReference type="NCBI Taxonomy" id="568900"/>
    <lineage>
        <taxon>Eukaryota</taxon>
        <taxon>Sar</taxon>
        <taxon>Stramenopiles</taxon>
        <taxon>Ochrophyta</taxon>
        <taxon>Bacillariophyta</taxon>
        <taxon>Bacillariophyceae</taxon>
        <taxon>Bacillariophycidae</taxon>
        <taxon>Naviculales</taxon>
        <taxon>Naviculaceae</taxon>
        <taxon>Seminavis</taxon>
    </lineage>
</organism>
<dbReference type="InterPro" id="IPR044399">
    <property type="entry name" value="Mb-like_M"/>
</dbReference>
<evidence type="ECO:0000313" key="10">
    <source>
        <dbReference type="Proteomes" id="UP001153069"/>
    </source>
</evidence>
<dbReference type="Gene3D" id="1.10.490.10">
    <property type="entry name" value="Globins"/>
    <property type="match status" value="1"/>
</dbReference>
<dbReference type="InterPro" id="IPR012292">
    <property type="entry name" value="Globin/Proto"/>
</dbReference>
<dbReference type="OrthoDB" id="436496at2759"/>
<feature type="compositionally biased region" description="Basic and acidic residues" evidence="7">
    <location>
        <begin position="320"/>
        <end position="337"/>
    </location>
</feature>
<feature type="domain" description="Globin" evidence="8">
    <location>
        <begin position="8"/>
        <end position="167"/>
    </location>
</feature>
<dbReference type="PRINTS" id="PR00188">
    <property type="entry name" value="PLANTGLOBIN"/>
</dbReference>
<dbReference type="InterPro" id="IPR000971">
    <property type="entry name" value="Globin"/>
</dbReference>
<dbReference type="Pfam" id="PF00042">
    <property type="entry name" value="Globin"/>
    <property type="match status" value="1"/>
</dbReference>
<evidence type="ECO:0000256" key="4">
    <source>
        <dbReference type="ARBA" id="ARBA00022723"/>
    </source>
</evidence>
<feature type="compositionally biased region" description="Polar residues" evidence="7">
    <location>
        <begin position="201"/>
        <end position="210"/>
    </location>
</feature>
<dbReference type="EMBL" id="CAICTM010000689">
    <property type="protein sequence ID" value="CAB9515011.1"/>
    <property type="molecule type" value="Genomic_DNA"/>
</dbReference>
<dbReference type="PANTHER" id="PTHR46458">
    <property type="entry name" value="BLR2807 PROTEIN"/>
    <property type="match status" value="1"/>
</dbReference>
<evidence type="ECO:0000256" key="5">
    <source>
        <dbReference type="ARBA" id="ARBA00023004"/>
    </source>
</evidence>
<evidence type="ECO:0000256" key="6">
    <source>
        <dbReference type="RuleBase" id="RU000356"/>
    </source>
</evidence>
<protein>
    <submittedName>
        <fullName evidence="9">Symbiotic hemoglobin 2</fullName>
    </submittedName>
</protein>
<dbReference type="InterPro" id="IPR050532">
    <property type="entry name" value="Globin-like_OT"/>
</dbReference>
<dbReference type="Proteomes" id="UP001153069">
    <property type="component" value="Unassembled WGS sequence"/>
</dbReference>
<keyword evidence="1 6" id="KW-0813">Transport</keyword>
<dbReference type="GO" id="GO:0020037">
    <property type="term" value="F:heme binding"/>
    <property type="evidence" value="ECO:0007669"/>
    <property type="project" value="InterPro"/>
</dbReference>
<feature type="region of interest" description="Disordered" evidence="7">
    <location>
        <begin position="201"/>
        <end position="305"/>
    </location>
</feature>
<accession>A0A9N8E9A0</accession>
<name>A0A9N8E9A0_9STRA</name>
<dbReference type="GO" id="GO:0046872">
    <property type="term" value="F:metal ion binding"/>
    <property type="evidence" value="ECO:0007669"/>
    <property type="project" value="UniProtKB-KW"/>
</dbReference>
<sequence>MKKPQKMDLYCQAVEQAAETWETVKQLPNYEELVGELLFREIFEIAPAALHLYSFGGDKEISQDNKVPSSVFASPAFLAHAKGVVAMLECVITMMLGQDMERLATSLHALGSRHVDYGVHPAHYSVVETALLRTLAGALGDQWTEDVKRGWAAVFKFISKAMMSGAGAELQIIKDRRRMLERNKSATLRLKVIGNSNGISRLSRSGVSTVRSRHSQPKTRNTSPSSDPPRMPSRGGRGRRRRRGSNLSNHSGSSSDGSSSGARVSRRWSDLSPFREDDELTASSSEEDSRFREMAVSPRTTQPCRQAPLPDIIVFHKEGRMRSQDKDKPDGHSDQAPKKPTRLGSMETEENGDSFLVCKVEKNRVSQDNMEMTVDSTSTYDDELLVRENDTYWREELIKVVHV</sequence>
<keyword evidence="2 6" id="KW-0349">Heme</keyword>
<reference evidence="9" key="1">
    <citation type="submission" date="2020-06" db="EMBL/GenBank/DDBJ databases">
        <authorList>
            <consortium name="Plant Systems Biology data submission"/>
        </authorList>
    </citation>
    <scope>NUCLEOTIDE SEQUENCE</scope>
    <source>
        <strain evidence="9">D6</strain>
    </source>
</reference>
<keyword evidence="4" id="KW-0479">Metal-binding</keyword>
<keyword evidence="10" id="KW-1185">Reference proteome</keyword>
<dbReference type="AlphaFoldDB" id="A0A9N8E9A0"/>
<feature type="compositionally biased region" description="Low complexity" evidence="7">
    <location>
        <begin position="245"/>
        <end position="263"/>
    </location>
</feature>
<evidence type="ECO:0000256" key="1">
    <source>
        <dbReference type="ARBA" id="ARBA00022448"/>
    </source>
</evidence>
<dbReference type="PROSITE" id="PS01033">
    <property type="entry name" value="GLOBIN"/>
    <property type="match status" value="1"/>
</dbReference>
<evidence type="ECO:0000256" key="2">
    <source>
        <dbReference type="ARBA" id="ARBA00022617"/>
    </source>
</evidence>
<evidence type="ECO:0000256" key="7">
    <source>
        <dbReference type="SAM" id="MobiDB-lite"/>
    </source>
</evidence>
<evidence type="ECO:0000256" key="3">
    <source>
        <dbReference type="ARBA" id="ARBA00022621"/>
    </source>
</evidence>
<dbReference type="GO" id="GO:0019825">
    <property type="term" value="F:oxygen binding"/>
    <property type="evidence" value="ECO:0007669"/>
    <property type="project" value="InterPro"/>
</dbReference>
<keyword evidence="3 6" id="KW-0561">Oxygen transport</keyword>
<feature type="region of interest" description="Disordered" evidence="7">
    <location>
        <begin position="320"/>
        <end position="349"/>
    </location>
</feature>
<proteinExistence type="inferred from homology"/>